<reference evidence="4" key="1">
    <citation type="journal article" date="2014" name="Genome Announc.">
        <title>Genome sequence and annotation of Acremonium chrysogenum, producer of the beta-lactam antibiotic cephalosporin C.</title>
        <authorList>
            <person name="Terfehr D."/>
            <person name="Dahlmann T.A."/>
            <person name="Specht T."/>
            <person name="Zadra I."/>
            <person name="Kuernsteiner H."/>
            <person name="Kueck U."/>
        </authorList>
    </citation>
    <scope>NUCLEOTIDE SEQUENCE [LARGE SCALE GENOMIC DNA]</scope>
    <source>
        <strain evidence="4">ATCC 11550 / CBS 779.69 / DSM 880 / IAM 14645 / JCM 23072 / IMI 49137</strain>
    </source>
</reference>
<sequence>MFNTTAELQHITPLPRGVSPSKAISLLQSHGFVIRHNPHMVSYEPAPTTDPAPTLPAERPGLVATSAEPRCYSVVDKVHALPAGLWDSDVESTYEFIGIEDGVFVRIRSPLSVVMETAWTVREVGGGSQDGTTGSEGEGGGGGEGGEGGETQYVLVEDAVIKCSRLLMSIVWGTAESGWKGIHESMIGQLVQEDSPRSD</sequence>
<dbReference type="PANTHER" id="PTHR38117">
    <property type="entry name" value="NACHT AND WD40 DOMAIN PROTEIN"/>
    <property type="match status" value="1"/>
</dbReference>
<comment type="caution">
    <text evidence="3">The sequence shown here is derived from an EMBL/GenBank/DDBJ whole genome shotgun (WGS) entry which is preliminary data.</text>
</comment>
<evidence type="ECO:0000313" key="4">
    <source>
        <dbReference type="Proteomes" id="UP000029964"/>
    </source>
</evidence>
<accession>A0A086TF99</accession>
<dbReference type="HOGENOM" id="CLU_083371_0_0_1"/>
<evidence type="ECO:0000313" key="3">
    <source>
        <dbReference type="EMBL" id="KFH48031.1"/>
    </source>
</evidence>
<dbReference type="PANTHER" id="PTHR38117:SF1">
    <property type="entry name" value="DUF3074 DOMAIN-CONTAINING PROTEIN"/>
    <property type="match status" value="1"/>
</dbReference>
<dbReference type="Pfam" id="PF23155">
    <property type="entry name" value="DUF7053"/>
    <property type="match status" value="1"/>
</dbReference>
<feature type="domain" description="DUF7053" evidence="2">
    <location>
        <begin position="4"/>
        <end position="189"/>
    </location>
</feature>
<dbReference type="AlphaFoldDB" id="A0A086TF99"/>
<protein>
    <recommendedName>
        <fullName evidence="2">DUF7053 domain-containing protein</fullName>
    </recommendedName>
</protein>
<dbReference type="OrthoDB" id="4794810at2759"/>
<organism evidence="3 4">
    <name type="scientific">Hapsidospora chrysogenum (strain ATCC 11550 / CBS 779.69 / DSM 880 / IAM 14645 / JCM 23072 / IMI 49137)</name>
    <name type="common">Acremonium chrysogenum</name>
    <dbReference type="NCBI Taxonomy" id="857340"/>
    <lineage>
        <taxon>Eukaryota</taxon>
        <taxon>Fungi</taxon>
        <taxon>Dikarya</taxon>
        <taxon>Ascomycota</taxon>
        <taxon>Pezizomycotina</taxon>
        <taxon>Sordariomycetes</taxon>
        <taxon>Hypocreomycetidae</taxon>
        <taxon>Hypocreales</taxon>
        <taxon>Bionectriaceae</taxon>
        <taxon>Hapsidospora</taxon>
    </lineage>
</organism>
<proteinExistence type="predicted"/>
<keyword evidence="4" id="KW-1185">Reference proteome</keyword>
<dbReference type="EMBL" id="JPKY01000005">
    <property type="protein sequence ID" value="KFH48031.1"/>
    <property type="molecule type" value="Genomic_DNA"/>
</dbReference>
<gene>
    <name evidence="3" type="ORF">ACRE_010060</name>
</gene>
<feature type="region of interest" description="Disordered" evidence="1">
    <location>
        <begin position="124"/>
        <end position="149"/>
    </location>
</feature>
<evidence type="ECO:0000256" key="1">
    <source>
        <dbReference type="SAM" id="MobiDB-lite"/>
    </source>
</evidence>
<dbReference type="Proteomes" id="UP000029964">
    <property type="component" value="Unassembled WGS sequence"/>
</dbReference>
<name>A0A086TF99_HAPC1</name>
<dbReference type="InterPro" id="IPR055481">
    <property type="entry name" value="DUF7053"/>
</dbReference>
<evidence type="ECO:0000259" key="2">
    <source>
        <dbReference type="Pfam" id="PF23155"/>
    </source>
</evidence>